<keyword evidence="1" id="KW-0732">Signal</keyword>
<reference evidence="2 3" key="1">
    <citation type="submission" date="2018-11" db="EMBL/GenBank/DDBJ databases">
        <authorList>
            <consortium name="Pathogen Informatics"/>
        </authorList>
    </citation>
    <scope>NUCLEOTIDE SEQUENCE [LARGE SCALE GENOMIC DNA]</scope>
</reference>
<dbReference type="AlphaFoldDB" id="A0A3P7N415"/>
<feature type="signal peptide" evidence="1">
    <location>
        <begin position="1"/>
        <end position="18"/>
    </location>
</feature>
<evidence type="ECO:0000313" key="3">
    <source>
        <dbReference type="Proteomes" id="UP000281553"/>
    </source>
</evidence>
<name>A0A3P7N415_DIBLA</name>
<feature type="chain" id="PRO_5017984014" evidence="1">
    <location>
        <begin position="19"/>
        <end position="129"/>
    </location>
</feature>
<protein>
    <submittedName>
        <fullName evidence="2">Uncharacterized protein</fullName>
    </submittedName>
</protein>
<keyword evidence="3" id="KW-1185">Reference proteome</keyword>
<dbReference type="Proteomes" id="UP000281553">
    <property type="component" value="Unassembled WGS sequence"/>
</dbReference>
<proteinExistence type="predicted"/>
<evidence type="ECO:0000256" key="1">
    <source>
        <dbReference type="SAM" id="SignalP"/>
    </source>
</evidence>
<gene>
    <name evidence="2" type="ORF">DILT_LOCUS15457</name>
</gene>
<evidence type="ECO:0000313" key="2">
    <source>
        <dbReference type="EMBL" id="VDN29978.1"/>
    </source>
</evidence>
<accession>A0A3P7N415</accession>
<feature type="non-terminal residue" evidence="2">
    <location>
        <position position="129"/>
    </location>
</feature>
<sequence>MVNPQFFLFLLLLESTQAIKFECGVPANKPLHYLIEPGFEVKTVKVGTTAISPCQPNSNADCYEDMPAADVQVVLTSAAGYTQLKFTGKNNAEKTFQLKEDGTTSGDEIAITKAGVVNANGIEIPFVPE</sequence>
<organism evidence="2 3">
    <name type="scientific">Dibothriocephalus latus</name>
    <name type="common">Fish tapeworm</name>
    <name type="synonym">Diphyllobothrium latum</name>
    <dbReference type="NCBI Taxonomy" id="60516"/>
    <lineage>
        <taxon>Eukaryota</taxon>
        <taxon>Metazoa</taxon>
        <taxon>Spiralia</taxon>
        <taxon>Lophotrochozoa</taxon>
        <taxon>Platyhelminthes</taxon>
        <taxon>Cestoda</taxon>
        <taxon>Eucestoda</taxon>
        <taxon>Diphyllobothriidea</taxon>
        <taxon>Diphyllobothriidae</taxon>
        <taxon>Dibothriocephalus</taxon>
    </lineage>
</organism>
<dbReference type="EMBL" id="UYRU01079316">
    <property type="protein sequence ID" value="VDN29978.1"/>
    <property type="molecule type" value="Genomic_DNA"/>
</dbReference>